<feature type="non-terminal residue" evidence="1">
    <location>
        <position position="272"/>
    </location>
</feature>
<feature type="non-terminal residue" evidence="1">
    <location>
        <position position="1"/>
    </location>
</feature>
<evidence type="ECO:0000313" key="2">
    <source>
        <dbReference type="Proteomes" id="UP000815677"/>
    </source>
</evidence>
<dbReference type="EMBL" id="DF839570">
    <property type="protein sequence ID" value="GAT44051.1"/>
    <property type="molecule type" value="Genomic_DNA"/>
</dbReference>
<sequence length="272" mass="29105">MPGPATDWFRASSKFLPRGERHVTLGLETAWASVWCRRHHPCSQTSASPSPHEFILMPCGLQSKTDFEVFAPPASGKHCGLKSARATTARRCESLSVITCRALGQFQAEPSRGFCPAASGMLPFISNPSASTDVSASTPHSWARLEAEFGWLQATSERSAASACNASKIPLALFLTCTLTGPGPTTCASLPPSAPSDAPIALVFTAGGQQTRLLKNSGLIIQLVVHLGIPTQLCRDADFSARHQRHQMRQGLPPEANEQWGLSSFNTQIGLV</sequence>
<keyword evidence="2" id="KW-1185">Reference proteome</keyword>
<proteinExistence type="predicted"/>
<protein>
    <submittedName>
        <fullName evidence="1">Uncharacterized protein</fullName>
    </submittedName>
</protein>
<dbReference type="Proteomes" id="UP000815677">
    <property type="component" value="Unassembled WGS sequence"/>
</dbReference>
<name>A0ABQ0L2M9_MYCCL</name>
<gene>
    <name evidence="1" type="ORF">MCHLO_01693</name>
</gene>
<organism evidence="1 2">
    <name type="scientific">Mycena chlorophos</name>
    <name type="common">Agaric fungus</name>
    <name type="synonym">Agaricus chlorophos</name>
    <dbReference type="NCBI Taxonomy" id="658473"/>
    <lineage>
        <taxon>Eukaryota</taxon>
        <taxon>Fungi</taxon>
        <taxon>Dikarya</taxon>
        <taxon>Basidiomycota</taxon>
        <taxon>Agaricomycotina</taxon>
        <taxon>Agaricomycetes</taxon>
        <taxon>Agaricomycetidae</taxon>
        <taxon>Agaricales</taxon>
        <taxon>Marasmiineae</taxon>
        <taxon>Mycenaceae</taxon>
        <taxon>Mycena</taxon>
    </lineage>
</organism>
<reference evidence="1" key="1">
    <citation type="submission" date="2014-09" db="EMBL/GenBank/DDBJ databases">
        <title>Genome sequence of the luminous mushroom Mycena chlorophos for searching fungal bioluminescence genes.</title>
        <authorList>
            <person name="Tanaka Y."/>
            <person name="Kasuga D."/>
            <person name="Oba Y."/>
            <person name="Hase S."/>
            <person name="Sato K."/>
            <person name="Oba Y."/>
            <person name="Sakakibara Y."/>
        </authorList>
    </citation>
    <scope>NUCLEOTIDE SEQUENCE</scope>
</reference>
<accession>A0ABQ0L2M9</accession>
<evidence type="ECO:0000313" key="1">
    <source>
        <dbReference type="EMBL" id="GAT44051.1"/>
    </source>
</evidence>